<evidence type="ECO:0000313" key="13">
    <source>
        <dbReference type="Proteomes" id="UP000479773"/>
    </source>
</evidence>
<evidence type="ECO:0000313" key="8">
    <source>
        <dbReference type="Proteomes" id="UP000315444"/>
    </source>
</evidence>
<dbReference type="Proteomes" id="UP000318041">
    <property type="component" value="Unassembled WGS sequence"/>
</dbReference>
<dbReference type="Proteomes" id="UP000315444">
    <property type="component" value="Unassembled WGS sequence"/>
</dbReference>
<dbReference type="Proteomes" id="UP000436803">
    <property type="component" value="Unassembled WGS sequence"/>
</dbReference>
<evidence type="ECO:0000313" key="7">
    <source>
        <dbReference type="EMBL" id="TWV75391.1"/>
    </source>
</evidence>
<keyword evidence="1" id="KW-0812">Transmembrane</keyword>
<proteinExistence type="predicted"/>
<evidence type="ECO:0000256" key="1">
    <source>
        <dbReference type="SAM" id="Phobius"/>
    </source>
</evidence>
<keyword evidence="1" id="KW-1133">Transmembrane helix</keyword>
<evidence type="ECO:0000313" key="9">
    <source>
        <dbReference type="Proteomes" id="UP000318041"/>
    </source>
</evidence>
<keyword evidence="1" id="KW-0472">Membrane</keyword>
<dbReference type="Proteomes" id="UP000460666">
    <property type="component" value="Unassembled WGS sequence"/>
</dbReference>
<reference evidence="7 9" key="4">
    <citation type="submission" date="2019-08" db="EMBL/GenBank/DDBJ databases">
        <title>Genome sequencing of Bacteroides fragilis Sample_iSURF_9.</title>
        <authorList>
            <person name="Chandler J.E."/>
            <person name="Ruoff K.L."/>
            <person name="Price C.E."/>
            <person name="Valls R.A."/>
            <person name="O'Toole G.A."/>
        </authorList>
    </citation>
    <scope>NUCLEOTIDE SEQUENCE [LARGE SCALE GENOMIC DNA]</scope>
    <source>
        <strain evidence="7 9">CFPLTA004_1B</strain>
    </source>
</reference>
<dbReference type="EMBL" id="VWEQ01000015">
    <property type="protein sequence ID" value="KAA4750383.1"/>
    <property type="molecule type" value="Genomic_DNA"/>
</dbReference>
<evidence type="ECO:0000313" key="10">
    <source>
        <dbReference type="Proteomes" id="UP000319026"/>
    </source>
</evidence>
<evidence type="ECO:0000313" key="5">
    <source>
        <dbReference type="EMBL" id="TWV43342.1"/>
    </source>
</evidence>
<dbReference type="EMBL" id="VOHT01000004">
    <property type="protein sequence ID" value="TWV49273.1"/>
    <property type="molecule type" value="Genomic_DNA"/>
</dbReference>
<dbReference type="EMBL" id="VWCJ01000004">
    <property type="protein sequence ID" value="KAA4999002.1"/>
    <property type="molecule type" value="Genomic_DNA"/>
</dbReference>
<evidence type="ECO:0000313" key="3">
    <source>
        <dbReference type="EMBL" id="KAA4999002.1"/>
    </source>
</evidence>
<comment type="caution">
    <text evidence="3">The sequence shown here is derived from an EMBL/GenBank/DDBJ whole genome shotgun (WGS) entry which is preliminary data.</text>
</comment>
<evidence type="ECO:0000313" key="4">
    <source>
        <dbReference type="EMBL" id="KAA5177209.1"/>
    </source>
</evidence>
<evidence type="ECO:0000313" key="2">
    <source>
        <dbReference type="EMBL" id="KAA4750383.1"/>
    </source>
</evidence>
<organism evidence="3 12">
    <name type="scientific">Bacteroides fragilis</name>
    <dbReference type="NCBI Taxonomy" id="817"/>
    <lineage>
        <taxon>Bacteria</taxon>
        <taxon>Pseudomonadati</taxon>
        <taxon>Bacteroidota</taxon>
        <taxon>Bacteroidia</taxon>
        <taxon>Bacteroidales</taxon>
        <taxon>Bacteroidaceae</taxon>
        <taxon>Bacteroides</taxon>
    </lineage>
</organism>
<dbReference type="EMBL" id="VOHV01000002">
    <property type="protein sequence ID" value="TWV43342.1"/>
    <property type="molecule type" value="Genomic_DNA"/>
</dbReference>
<evidence type="ECO:0000313" key="11">
    <source>
        <dbReference type="Proteomes" id="UP000436803"/>
    </source>
</evidence>
<protein>
    <submittedName>
        <fullName evidence="3">Uncharacterized protein</fullName>
    </submittedName>
</protein>
<feature type="transmembrane region" description="Helical" evidence="1">
    <location>
        <begin position="15"/>
        <end position="36"/>
    </location>
</feature>
<reference evidence="5 8" key="2">
    <citation type="submission" date="2019-07" db="EMBL/GenBank/DDBJ databases">
        <title>Genome sequencing of Bacteroides fragilis.</title>
        <authorList>
            <person name="Galasyn E.V."/>
            <person name="Ruoff K.L."/>
            <person name="Price C.E."/>
            <person name="Valls R.A."/>
            <person name="O'Toole G.A."/>
        </authorList>
    </citation>
    <scope>NUCLEOTIDE SEQUENCE [LARGE SCALE GENOMIC DNA]</scope>
    <source>
        <strain evidence="5 8">AD135F_1B</strain>
    </source>
</reference>
<gene>
    <name evidence="4" type="ORF">F2Z29_05300</name>
    <name evidence="3" type="ORF">F2Z89_07875</name>
    <name evidence="2" type="ORF">F3B44_16555</name>
    <name evidence="6" type="ORF">FSA03_11840</name>
    <name evidence="5" type="ORF">FSA06_05205</name>
    <name evidence="7" type="ORF">FSA08_08110</name>
</gene>
<reference evidence="6 10" key="3">
    <citation type="submission" date="2019-07" db="EMBL/GenBank/DDBJ databases">
        <title>Genome Sequencing of Bacteroides fragilis.</title>
        <authorList>
            <person name="Pinto K.M."/>
            <person name="Ruoff K.L."/>
            <person name="Price C.E."/>
            <person name="Valls R.A."/>
            <person name="O'Toole G.A."/>
        </authorList>
    </citation>
    <scope>NUCLEOTIDE SEQUENCE [LARGE SCALE GENOMIC DNA]</scope>
    <source>
        <strain evidence="6 10">AD135F_3B</strain>
    </source>
</reference>
<evidence type="ECO:0000313" key="12">
    <source>
        <dbReference type="Proteomes" id="UP000460666"/>
    </source>
</evidence>
<dbReference type="EMBL" id="VOHY01000005">
    <property type="protein sequence ID" value="TWV75391.1"/>
    <property type="molecule type" value="Genomic_DNA"/>
</dbReference>
<name>A0A395WN71_BACFG</name>
<dbReference type="Proteomes" id="UP000319026">
    <property type="component" value="Unassembled WGS sequence"/>
</dbReference>
<sequence>MFAQQYAHPSFPLRFVRSCLITFFISLSHILCKFTFTSVISKNKKSKFAEIICPVGRYTSMFYHRTDL</sequence>
<reference evidence="11 12" key="1">
    <citation type="journal article" date="2019" name="Nat. Med.">
        <title>A library of human gut bacterial isolates paired with longitudinal multiomics data enables mechanistic microbiome research.</title>
        <authorList>
            <person name="Poyet M."/>
            <person name="Groussin M."/>
            <person name="Gibbons S.M."/>
            <person name="Avila-Pacheco J."/>
            <person name="Jiang X."/>
            <person name="Kearney S.M."/>
            <person name="Perrotta A.R."/>
            <person name="Berdy B."/>
            <person name="Zhao S."/>
            <person name="Lieberman T.D."/>
            <person name="Swanson P.K."/>
            <person name="Smith M."/>
            <person name="Roesemann S."/>
            <person name="Alexander J.E."/>
            <person name="Rich S.A."/>
            <person name="Livny J."/>
            <person name="Vlamakis H."/>
            <person name="Clish C."/>
            <person name="Bullock K."/>
            <person name="Deik A."/>
            <person name="Scott J."/>
            <person name="Pierce K.A."/>
            <person name="Xavier R.J."/>
            <person name="Alm E.J."/>
        </authorList>
    </citation>
    <scope>NUCLEOTIDE SEQUENCE [LARGE SCALE GENOMIC DNA]</scope>
    <source>
        <strain evidence="2 13">BIOML-A106</strain>
        <strain evidence="3 12">BIOML-A46</strain>
        <strain evidence="4 11">BIOML-A7</strain>
    </source>
</reference>
<dbReference type="Proteomes" id="UP000479773">
    <property type="component" value="Unassembled WGS sequence"/>
</dbReference>
<dbReference type="AlphaFoldDB" id="A0A395WN71"/>
<accession>A0A395WN71</accession>
<evidence type="ECO:0000313" key="6">
    <source>
        <dbReference type="EMBL" id="TWV49273.1"/>
    </source>
</evidence>
<dbReference type="EMBL" id="VWAW01000003">
    <property type="protein sequence ID" value="KAA5177209.1"/>
    <property type="molecule type" value="Genomic_DNA"/>
</dbReference>